<evidence type="ECO:0000313" key="4">
    <source>
        <dbReference type="EMBL" id="WMT08424.1"/>
    </source>
</evidence>
<sequence length="386" mass="43039">MSSAASPSGDRHHLHAQQQDPTKTKTIRQTYAQRLRGAFGRINAAITESVISDDILGLRGDDSLADDEAQELLDTFADYRDYHDHSRTDQLQASLTAAFEAEITAVDEPPDLSTVPPDQRIERFREWLQTAQENEALEVIDRDENVWVRRAYERGLEDADTNLRQAGLDIEPTDSKAARELVEMPVHERKLQVLFSRNYAELEGITNEVSRQITRELADGIAAGENPTKMARRITDRVNKIGKTRSTVLARTETINAHTQSTIERYRQQGINSVGLEPEVQVQTAGDQRVCDQCASVAQRSPWTLDEFEGSENQPPIHPQCRCAVIPIVNEAAAAALEAHPHEFVAMYRTGAFVDESRERYEALAATDVDGAQELVAHFSPTQAAA</sequence>
<name>A0AAF0PA56_9EURY</name>
<evidence type="ECO:0000313" key="5">
    <source>
        <dbReference type="Proteomes" id="UP001224926"/>
    </source>
</evidence>
<dbReference type="Pfam" id="PF04233">
    <property type="entry name" value="Phage_Mu_F"/>
    <property type="match status" value="1"/>
</dbReference>
<protein>
    <submittedName>
        <fullName evidence="3">Minor capsid protein</fullName>
    </submittedName>
</protein>
<dbReference type="GeneID" id="39864896"/>
<keyword evidence="5" id="KW-1185">Reference proteome</keyword>
<reference evidence="3 5" key="1">
    <citation type="submission" date="2022-07" db="EMBL/GenBank/DDBJ databases">
        <title>Two temperate virus in Haloterrigena jeotgali A29.</title>
        <authorList>
            <person name="Deng X."/>
        </authorList>
    </citation>
    <scope>NUCLEOTIDE SEQUENCE [LARGE SCALE GENOMIC DNA]</scope>
    <source>
        <strain evidence="3 5">A29</strain>
    </source>
</reference>
<dbReference type="EMBL" id="CP101873">
    <property type="protein sequence ID" value="WMT07792.1"/>
    <property type="molecule type" value="Genomic_DNA"/>
</dbReference>
<evidence type="ECO:0000259" key="2">
    <source>
        <dbReference type="Pfam" id="PF04233"/>
    </source>
</evidence>
<dbReference type="InterPro" id="IPR006528">
    <property type="entry name" value="Phage_head_morphogenesis_dom"/>
</dbReference>
<dbReference type="Proteomes" id="UP001224926">
    <property type="component" value="Chromosome"/>
</dbReference>
<dbReference type="GeneID" id="84216426"/>
<feature type="domain" description="Phage head morphogenesis" evidence="2">
    <location>
        <begin position="212"/>
        <end position="326"/>
    </location>
</feature>
<dbReference type="RefSeq" id="WP_049964204.1">
    <property type="nucleotide sequence ID" value="NZ_CP101873.1"/>
</dbReference>
<accession>A0AAF0PA56</accession>
<dbReference type="EMBL" id="CP101873">
    <property type="protein sequence ID" value="WMT08424.1"/>
    <property type="molecule type" value="Genomic_DNA"/>
</dbReference>
<organism evidence="3 5">
    <name type="scientific">Natrinema thermotolerans</name>
    <dbReference type="NCBI Taxonomy" id="121872"/>
    <lineage>
        <taxon>Archaea</taxon>
        <taxon>Methanobacteriati</taxon>
        <taxon>Methanobacteriota</taxon>
        <taxon>Stenosarchaea group</taxon>
        <taxon>Halobacteria</taxon>
        <taxon>Halobacteriales</taxon>
        <taxon>Natrialbaceae</taxon>
        <taxon>Natrinema</taxon>
    </lineage>
</organism>
<evidence type="ECO:0000313" key="3">
    <source>
        <dbReference type="EMBL" id="WMT07792.1"/>
    </source>
</evidence>
<gene>
    <name evidence="4" type="ORF">NP511_02045</name>
    <name evidence="3" type="ORF">NP511_20760</name>
</gene>
<feature type="region of interest" description="Disordered" evidence="1">
    <location>
        <begin position="1"/>
        <end position="26"/>
    </location>
</feature>
<evidence type="ECO:0000256" key="1">
    <source>
        <dbReference type="SAM" id="MobiDB-lite"/>
    </source>
</evidence>
<dbReference type="AlphaFoldDB" id="A0AAF0PA56"/>
<dbReference type="NCBIfam" id="TIGR01641">
    <property type="entry name" value="phageSPP1_gp7"/>
    <property type="match status" value="1"/>
</dbReference>
<proteinExistence type="predicted"/>